<evidence type="ECO:0000313" key="1">
    <source>
        <dbReference type="EMBL" id="OLV20171.1"/>
    </source>
</evidence>
<protein>
    <submittedName>
        <fullName evidence="1">Uncharacterized protein</fullName>
    </submittedName>
</protein>
<accession>A0A1U7P4S4</accession>
<dbReference type="Proteomes" id="UP000186607">
    <property type="component" value="Unassembled WGS sequence"/>
</dbReference>
<comment type="caution">
    <text evidence="1">The sequence shown here is derived from an EMBL/GenBank/DDBJ whole genome shotgun (WGS) entry which is preliminary data.</text>
</comment>
<name>A0A1U7P4S4_9DEIO</name>
<dbReference type="AlphaFoldDB" id="A0A1U7P4S4"/>
<proteinExistence type="predicted"/>
<gene>
    <name evidence="1" type="ORF">BOO71_0000541</name>
</gene>
<dbReference type="EMBL" id="MSTI01000007">
    <property type="protein sequence ID" value="OLV20171.1"/>
    <property type="molecule type" value="Genomic_DNA"/>
</dbReference>
<reference evidence="1 2" key="1">
    <citation type="submission" date="2017-01" db="EMBL/GenBank/DDBJ databases">
        <title>Genome Analysis of Deinococcus marmoris KOPRI26562.</title>
        <authorList>
            <person name="Kim J.H."/>
            <person name="Oh H.-M."/>
        </authorList>
    </citation>
    <scope>NUCLEOTIDE SEQUENCE [LARGE SCALE GENOMIC DNA]</scope>
    <source>
        <strain evidence="1 2">KOPRI26562</strain>
    </source>
</reference>
<organism evidence="1 2">
    <name type="scientific">Deinococcus marmoris</name>
    <dbReference type="NCBI Taxonomy" id="249408"/>
    <lineage>
        <taxon>Bacteria</taxon>
        <taxon>Thermotogati</taxon>
        <taxon>Deinococcota</taxon>
        <taxon>Deinococci</taxon>
        <taxon>Deinococcales</taxon>
        <taxon>Deinococcaceae</taxon>
        <taxon>Deinococcus</taxon>
    </lineage>
</organism>
<evidence type="ECO:0000313" key="2">
    <source>
        <dbReference type="Proteomes" id="UP000186607"/>
    </source>
</evidence>
<sequence>MPMPRASSARTDQDGLAWFYLGRSSSLAALGRPGEALVELGRGIAAAEAAGLPERAQLLRFHARVIEVRLGIAVPEIIHQDLAEPMAEGRRSWHSGNYAAALLQRGEYRRASLASEAGNMYHTAALALQGIDGGDHLRSASQIAARTWAKAWAGQTVPRVSDLGHSLVGSYAVLALALDYSRTVTGARLVGDLIGATPPRQADMAALWAGIGLQALARGGTVADPLNTVATLSDALRRLGSTDDVLSIMTRLMPEAVVIASVGPGAHREIALAANTLMTRSGSPTTAQVLAAYAQQNVQTRPGRAPNFGAILVALEHLIETAADQERVGLEHQWRMAREAVLFEHGGRWALPGAITGTYHCGQPSSGRTLEA</sequence>
<keyword evidence="2" id="KW-1185">Reference proteome</keyword>